<keyword evidence="1" id="KW-0812">Transmembrane</keyword>
<organism evidence="2 3">
    <name type="scientific">Streptomyces marispadix</name>
    <dbReference type="NCBI Taxonomy" id="2922868"/>
    <lineage>
        <taxon>Bacteria</taxon>
        <taxon>Bacillati</taxon>
        <taxon>Actinomycetota</taxon>
        <taxon>Actinomycetes</taxon>
        <taxon>Kitasatosporales</taxon>
        <taxon>Streptomycetaceae</taxon>
        <taxon>Streptomyces</taxon>
    </lineage>
</organism>
<evidence type="ECO:0000313" key="2">
    <source>
        <dbReference type="EMBL" id="MCH6163209.1"/>
    </source>
</evidence>
<keyword evidence="1" id="KW-0472">Membrane</keyword>
<name>A0ABS9T3V3_9ACTN</name>
<reference evidence="2" key="1">
    <citation type="submission" date="2022-03" db="EMBL/GenBank/DDBJ databases">
        <authorList>
            <person name="Santos J.D.N."/>
            <person name="Kallscheuer N."/>
            <person name="Jogler C."/>
            <person name="Lage O.M."/>
        </authorList>
    </citation>
    <scope>NUCLEOTIDE SEQUENCE</scope>
    <source>
        <strain evidence="2">M600PL45_2</strain>
    </source>
</reference>
<feature type="transmembrane region" description="Helical" evidence="1">
    <location>
        <begin position="18"/>
        <end position="36"/>
    </location>
</feature>
<feature type="transmembrane region" description="Helical" evidence="1">
    <location>
        <begin position="154"/>
        <end position="173"/>
    </location>
</feature>
<keyword evidence="1" id="KW-1133">Transmembrane helix</keyword>
<dbReference type="RefSeq" id="WP_241062040.1">
    <property type="nucleotide sequence ID" value="NZ_JAKWJU010000002.1"/>
</dbReference>
<protein>
    <submittedName>
        <fullName evidence="2">ABC transporter</fullName>
    </submittedName>
</protein>
<evidence type="ECO:0000256" key="1">
    <source>
        <dbReference type="SAM" id="Phobius"/>
    </source>
</evidence>
<accession>A0ABS9T3V3</accession>
<feature type="transmembrane region" description="Helical" evidence="1">
    <location>
        <begin position="126"/>
        <end position="147"/>
    </location>
</feature>
<reference evidence="2" key="2">
    <citation type="journal article" date="2023" name="Int. J. Syst. Evol. Microbiol.">
        <title>Streptomyces marispadix sp. nov., isolated from marine beach sediment of the Northern Coast of Portugal.</title>
        <authorList>
            <person name="dos Santos J.D.N."/>
            <person name="Vitorino I.R."/>
            <person name="Kallscheuer N."/>
            <person name="Srivastava A."/>
            <person name="Krautwurst S."/>
            <person name="Marz M."/>
            <person name="Jogler C."/>
            <person name="Lobo Da Cunha A."/>
            <person name="Catita J."/>
            <person name="Goncalves H."/>
            <person name="Gonzalez I."/>
            <person name="Reyes F."/>
            <person name="Lage O.M."/>
        </authorList>
    </citation>
    <scope>NUCLEOTIDE SEQUENCE</scope>
    <source>
        <strain evidence="2">M600PL45_2</strain>
    </source>
</reference>
<proteinExistence type="predicted"/>
<feature type="transmembrane region" description="Helical" evidence="1">
    <location>
        <begin position="82"/>
        <end position="106"/>
    </location>
</feature>
<dbReference type="Proteomes" id="UP001166784">
    <property type="component" value="Unassembled WGS sequence"/>
</dbReference>
<evidence type="ECO:0000313" key="3">
    <source>
        <dbReference type="Proteomes" id="UP001166784"/>
    </source>
</evidence>
<feature type="transmembrane region" description="Helical" evidence="1">
    <location>
        <begin position="42"/>
        <end position="62"/>
    </location>
</feature>
<dbReference type="EMBL" id="JAKWJU010000002">
    <property type="protein sequence ID" value="MCH6163209.1"/>
    <property type="molecule type" value="Genomic_DNA"/>
</dbReference>
<keyword evidence="3" id="KW-1185">Reference proteome</keyword>
<sequence>MKALIAYQTELLVRSQRWLPPLLLYVAFLGVGVQWGRPLLDSLGYSAAALLPVTAWFVRVCVDGEPAAARHCTAAAAGPGRVHLAAVLTALLAACVLGAVATAYAVAVSDPSSSEGHVPIPVPRAAVAGLLAIAACALFGTAVGALCNRPVLRSTGLAVPSAMLAALLVLVAGGSPANAAVSGLVTGSHTGTVTLPLVPAVLSLGVAAIAVGFACRQASRRS</sequence>
<feature type="transmembrane region" description="Helical" evidence="1">
    <location>
        <begin position="193"/>
        <end position="215"/>
    </location>
</feature>
<comment type="caution">
    <text evidence="2">The sequence shown here is derived from an EMBL/GenBank/DDBJ whole genome shotgun (WGS) entry which is preliminary data.</text>
</comment>
<gene>
    <name evidence="2" type="ORF">MMA15_23300</name>
</gene>